<dbReference type="PANTHER" id="PTHR36933:SF1">
    <property type="entry name" value="SLL0788 PROTEIN"/>
    <property type="match status" value="1"/>
</dbReference>
<dbReference type="Proteomes" id="UP001237595">
    <property type="component" value="Unassembled WGS sequence"/>
</dbReference>
<accession>A0ABT6PV12</accession>
<feature type="chain" id="PRO_5046548318" evidence="2">
    <location>
        <begin position="22"/>
        <end position="206"/>
    </location>
</feature>
<dbReference type="EMBL" id="JASAOF010000021">
    <property type="protein sequence ID" value="MDI2031828.1"/>
    <property type="molecule type" value="Genomic_DNA"/>
</dbReference>
<evidence type="ECO:0000313" key="5">
    <source>
        <dbReference type="Proteomes" id="UP001237595"/>
    </source>
</evidence>
<evidence type="ECO:0000313" key="4">
    <source>
        <dbReference type="EMBL" id="MDI2031828.1"/>
    </source>
</evidence>
<dbReference type="PROSITE" id="PS51257">
    <property type="entry name" value="PROKAR_LIPOPROTEIN"/>
    <property type="match status" value="1"/>
</dbReference>
<organism evidence="4 5">
    <name type="scientific">Saccharopolyspora ipomoeae</name>
    <dbReference type="NCBI Taxonomy" id="3042027"/>
    <lineage>
        <taxon>Bacteria</taxon>
        <taxon>Bacillati</taxon>
        <taxon>Actinomycetota</taxon>
        <taxon>Actinomycetes</taxon>
        <taxon>Pseudonocardiales</taxon>
        <taxon>Pseudonocardiaceae</taxon>
        <taxon>Saccharopolyspora</taxon>
    </lineage>
</organism>
<reference evidence="4 5" key="1">
    <citation type="submission" date="2023-04" db="EMBL/GenBank/DDBJ databases">
        <title>Draft genome sequence of Saccharopolyspora sp. TS4A08 isolated from sweet potato rhizospheric soil.</title>
        <authorList>
            <person name="Suksaard P."/>
            <person name="Duangmal K."/>
        </authorList>
    </citation>
    <scope>NUCLEOTIDE SEQUENCE [LARGE SCALE GENOMIC DNA]</scope>
    <source>
        <strain evidence="4 5">TS4A08</strain>
    </source>
</reference>
<evidence type="ECO:0000256" key="2">
    <source>
        <dbReference type="SAM" id="SignalP"/>
    </source>
</evidence>
<dbReference type="Gene3D" id="1.20.1260.10">
    <property type="match status" value="1"/>
</dbReference>
<protein>
    <submittedName>
        <fullName evidence="4">DUF305 domain-containing protein</fullName>
    </submittedName>
</protein>
<keyword evidence="2" id="KW-0732">Signal</keyword>
<comment type="caution">
    <text evidence="4">The sequence shown here is derived from an EMBL/GenBank/DDBJ whole genome shotgun (WGS) entry which is preliminary data.</text>
</comment>
<name>A0ABT6PV12_9PSEU</name>
<gene>
    <name evidence="4" type="ORF">QFW96_24595</name>
</gene>
<dbReference type="PANTHER" id="PTHR36933">
    <property type="entry name" value="SLL0788 PROTEIN"/>
    <property type="match status" value="1"/>
</dbReference>
<dbReference type="RefSeq" id="WP_281458090.1">
    <property type="nucleotide sequence ID" value="NZ_JASAOF010000021.1"/>
</dbReference>
<sequence length="206" mass="22044">MKHARTGVAAFGAALSLSLLAGCGQPDDAAPAAPPAHTAHGDHAPEQPAPEQPAAPEHNDVDVMFAQGMVPHHQQALDMSRMAATNAESQQVKDLAARIEAAQGPEIAKLNGWLRDWNATGHGDHSGHAMTGMMSSDEMAALGQAKGAEFDQKFLMLMIKHHEGAVAMARTEVDKGRFPDAQQMAREIMISQQSEIDSMRTMLTQH</sequence>
<dbReference type="Pfam" id="PF03713">
    <property type="entry name" value="DUF305"/>
    <property type="match status" value="1"/>
</dbReference>
<feature type="compositionally biased region" description="Low complexity" evidence="1">
    <location>
        <begin position="27"/>
        <end position="38"/>
    </location>
</feature>
<proteinExistence type="predicted"/>
<feature type="domain" description="DUF305" evidence="3">
    <location>
        <begin position="62"/>
        <end position="203"/>
    </location>
</feature>
<keyword evidence="5" id="KW-1185">Reference proteome</keyword>
<feature type="region of interest" description="Disordered" evidence="1">
    <location>
        <begin position="27"/>
        <end position="56"/>
    </location>
</feature>
<dbReference type="InterPro" id="IPR012347">
    <property type="entry name" value="Ferritin-like"/>
</dbReference>
<dbReference type="InterPro" id="IPR005183">
    <property type="entry name" value="DUF305_CopM-like"/>
</dbReference>
<evidence type="ECO:0000256" key="1">
    <source>
        <dbReference type="SAM" id="MobiDB-lite"/>
    </source>
</evidence>
<feature type="signal peptide" evidence="2">
    <location>
        <begin position="1"/>
        <end position="21"/>
    </location>
</feature>
<evidence type="ECO:0000259" key="3">
    <source>
        <dbReference type="Pfam" id="PF03713"/>
    </source>
</evidence>